<evidence type="ECO:0000256" key="1">
    <source>
        <dbReference type="ARBA" id="ARBA00004141"/>
    </source>
</evidence>
<keyword evidence="6 7" id="KW-0472">Membrane</keyword>
<accession>A0A9E6Y1E5</accession>
<comment type="subcellular location">
    <subcellularLocation>
        <location evidence="1">Membrane</location>
        <topology evidence="1">Multi-pass membrane protein</topology>
    </subcellularLocation>
</comment>
<dbReference type="InterPro" id="IPR029044">
    <property type="entry name" value="Nucleotide-diphossugar_trans"/>
</dbReference>
<feature type="domain" description="Glycosyltransferase 2-like" evidence="8">
    <location>
        <begin position="178"/>
        <end position="362"/>
    </location>
</feature>
<feature type="transmembrane region" description="Helical" evidence="7">
    <location>
        <begin position="25"/>
        <end position="44"/>
    </location>
</feature>
<evidence type="ECO:0000256" key="7">
    <source>
        <dbReference type="SAM" id="Phobius"/>
    </source>
</evidence>
<dbReference type="CDD" id="cd06421">
    <property type="entry name" value="CESA_CelA_like"/>
    <property type="match status" value="1"/>
</dbReference>
<feature type="transmembrane region" description="Helical" evidence="7">
    <location>
        <begin position="56"/>
        <end position="76"/>
    </location>
</feature>
<keyword evidence="4 7" id="KW-0812">Transmembrane</keyword>
<dbReference type="PANTHER" id="PTHR43867">
    <property type="entry name" value="CELLULOSE SYNTHASE CATALYTIC SUBUNIT A [UDP-FORMING]"/>
    <property type="match status" value="1"/>
</dbReference>
<evidence type="ECO:0000256" key="4">
    <source>
        <dbReference type="ARBA" id="ARBA00022692"/>
    </source>
</evidence>
<feature type="transmembrane region" description="Helical" evidence="7">
    <location>
        <begin position="444"/>
        <end position="463"/>
    </location>
</feature>
<evidence type="ECO:0000259" key="8">
    <source>
        <dbReference type="Pfam" id="PF13632"/>
    </source>
</evidence>
<dbReference type="GO" id="GO:0005886">
    <property type="term" value="C:plasma membrane"/>
    <property type="evidence" value="ECO:0007669"/>
    <property type="project" value="TreeGrafter"/>
</dbReference>
<keyword evidence="10" id="KW-1185">Reference proteome</keyword>
<gene>
    <name evidence="9" type="primary">bcsA</name>
    <name evidence="9" type="ORF">DSM104329_04304</name>
</gene>
<dbReference type="GO" id="GO:0016760">
    <property type="term" value="F:cellulose synthase (UDP-forming) activity"/>
    <property type="evidence" value="ECO:0007669"/>
    <property type="project" value="UniProtKB-EC"/>
</dbReference>
<dbReference type="KEGG" id="sbae:DSM104329_04304"/>
<feature type="transmembrane region" description="Helical" evidence="7">
    <location>
        <begin position="475"/>
        <end position="494"/>
    </location>
</feature>
<feature type="transmembrane region" description="Helical" evidence="7">
    <location>
        <begin position="337"/>
        <end position="356"/>
    </location>
</feature>
<evidence type="ECO:0000256" key="6">
    <source>
        <dbReference type="ARBA" id="ARBA00023136"/>
    </source>
</evidence>
<dbReference type="Pfam" id="PF13632">
    <property type="entry name" value="Glyco_trans_2_3"/>
    <property type="match status" value="1"/>
</dbReference>
<dbReference type="SUPFAM" id="SSF53448">
    <property type="entry name" value="Nucleotide-diphospho-sugar transferases"/>
    <property type="match status" value="1"/>
</dbReference>
<dbReference type="Gene3D" id="3.90.550.10">
    <property type="entry name" value="Spore Coat Polysaccharide Biosynthesis Protein SpsA, Chain A"/>
    <property type="match status" value="1"/>
</dbReference>
<dbReference type="EC" id="2.4.1.12" evidence="9"/>
<evidence type="ECO:0000256" key="5">
    <source>
        <dbReference type="ARBA" id="ARBA00022989"/>
    </source>
</evidence>
<dbReference type="InterPro" id="IPR050321">
    <property type="entry name" value="Glycosyltr_2/OpgH_subfam"/>
</dbReference>
<proteinExistence type="predicted"/>
<dbReference type="EMBL" id="CP087164">
    <property type="protein sequence ID" value="UGS37883.1"/>
    <property type="molecule type" value="Genomic_DNA"/>
</dbReference>
<dbReference type="AlphaFoldDB" id="A0A9E6Y1E5"/>
<sequence length="519" mass="55652">MTTTTTDPRLAAPHWDARGDRRATTAVRLVALVALPLALVYLTWLLRPERVGQPVLFALLIAAELFNFTQAAGFWWTCWRQRTRAPLALADGGPPPEVDVLIPVYDEPVAIVEPTVAAAARLRGAAVNVWLLDDGASTAMRRVADRHGARYVARARRQGAKAGNVNHALALASAPYALVLDCDHVPDERLLEATLGHLADERVAFVQTPQYYANAPSGGVAGHAWAQQALFFGAIARGKDGLGATFCCGTNVVFRRAALDAAGGFPEGSLTEDFQLSIHLHELGWRTVYVPEVLARGLGPEDMASYVSQQQRWARGCLSALPTALRARVPWRQKAQYVLSAMYFLSGWTVLVYMSMPVLRILTGAQPLGAASADQFLVHFAPYFGLALYAVAVAGRGAYTFGGFALSAASWWIHVQATILTLLRRRGRFVVTPKEGERRPQPRAVAPTLAAIAILVGTGVVGMARGLDPATVNNVAFAALHVTVLSAGIWPALFPARRPTAAPVAAAGPERAEEGRAAA</sequence>
<dbReference type="RefSeq" id="WP_259311924.1">
    <property type="nucleotide sequence ID" value="NZ_CP087164.1"/>
</dbReference>
<keyword evidence="5 7" id="KW-1133">Transmembrane helix</keyword>
<evidence type="ECO:0000256" key="2">
    <source>
        <dbReference type="ARBA" id="ARBA00022676"/>
    </source>
</evidence>
<dbReference type="PANTHER" id="PTHR43867:SF2">
    <property type="entry name" value="CELLULOSE SYNTHASE CATALYTIC SUBUNIT A [UDP-FORMING]"/>
    <property type="match status" value="1"/>
</dbReference>
<evidence type="ECO:0000256" key="3">
    <source>
        <dbReference type="ARBA" id="ARBA00022679"/>
    </source>
</evidence>
<reference evidence="9" key="1">
    <citation type="journal article" date="2022" name="Int. J. Syst. Evol. Microbiol.">
        <title>Pseudomonas aegrilactucae sp. nov. and Pseudomonas morbosilactucae sp. nov., pathogens causing bacterial rot of lettuce in Japan.</title>
        <authorList>
            <person name="Sawada H."/>
            <person name="Fujikawa T."/>
            <person name="Satou M."/>
        </authorList>
    </citation>
    <scope>NUCLEOTIDE SEQUENCE</scope>
    <source>
        <strain evidence="9">0166_1</strain>
    </source>
</reference>
<feature type="transmembrane region" description="Helical" evidence="7">
    <location>
        <begin position="401"/>
        <end position="423"/>
    </location>
</feature>
<evidence type="ECO:0000313" key="10">
    <source>
        <dbReference type="Proteomes" id="UP001162834"/>
    </source>
</evidence>
<evidence type="ECO:0000313" key="9">
    <source>
        <dbReference type="EMBL" id="UGS37883.1"/>
    </source>
</evidence>
<feature type="transmembrane region" description="Helical" evidence="7">
    <location>
        <begin position="376"/>
        <end position="395"/>
    </location>
</feature>
<dbReference type="Proteomes" id="UP001162834">
    <property type="component" value="Chromosome"/>
</dbReference>
<dbReference type="InterPro" id="IPR001173">
    <property type="entry name" value="Glyco_trans_2-like"/>
</dbReference>
<organism evidence="9 10">
    <name type="scientific">Capillimicrobium parvum</name>
    <dbReference type="NCBI Taxonomy" id="2884022"/>
    <lineage>
        <taxon>Bacteria</taxon>
        <taxon>Bacillati</taxon>
        <taxon>Actinomycetota</taxon>
        <taxon>Thermoleophilia</taxon>
        <taxon>Solirubrobacterales</taxon>
        <taxon>Capillimicrobiaceae</taxon>
        <taxon>Capillimicrobium</taxon>
    </lineage>
</organism>
<keyword evidence="3 9" id="KW-0808">Transferase</keyword>
<name>A0A9E6Y1E5_9ACTN</name>
<protein>
    <submittedName>
        <fullName evidence="9">Cellulose synthase catalytic subunit [UDP-forming]</fullName>
        <ecNumber evidence="9">2.4.1.12</ecNumber>
    </submittedName>
</protein>
<keyword evidence="2 9" id="KW-0328">Glycosyltransferase</keyword>